<dbReference type="SUPFAM" id="SSF56563">
    <property type="entry name" value="Major capsid protein gp5"/>
    <property type="match status" value="1"/>
</dbReference>
<dbReference type="Gene3D" id="3.30.2320.10">
    <property type="entry name" value="hypothetical protein PF0899 domain"/>
    <property type="match status" value="1"/>
</dbReference>
<dbReference type="Proteomes" id="UP000215590">
    <property type="component" value="Unassembled WGS sequence"/>
</dbReference>
<dbReference type="EMBL" id="NNRJ01000019">
    <property type="protein sequence ID" value="OYR18941.1"/>
    <property type="molecule type" value="Genomic_DNA"/>
</dbReference>
<comment type="caution">
    <text evidence="4">The sequence shown here is derived from an EMBL/GenBank/DDBJ whole genome shotgun (WGS) entry which is preliminary data.</text>
</comment>
<dbReference type="NCBIfam" id="TIGR01554">
    <property type="entry name" value="major_cap_HK97"/>
    <property type="match status" value="1"/>
</dbReference>
<evidence type="ECO:0000313" key="5">
    <source>
        <dbReference type="Proteomes" id="UP000215590"/>
    </source>
</evidence>
<dbReference type="Gene3D" id="3.30.2400.10">
    <property type="entry name" value="Major capsid protein gp5"/>
    <property type="match status" value="1"/>
</dbReference>
<accession>A0A256FWZ1</accession>
<keyword evidence="5" id="KW-1185">Reference proteome</keyword>
<dbReference type="Pfam" id="PF05065">
    <property type="entry name" value="Phage_capsid"/>
    <property type="match status" value="1"/>
</dbReference>
<dbReference type="InterPro" id="IPR054612">
    <property type="entry name" value="Phage_capsid-like_C"/>
</dbReference>
<evidence type="ECO:0000256" key="2">
    <source>
        <dbReference type="SAM" id="Coils"/>
    </source>
</evidence>
<keyword evidence="2" id="KW-0175">Coiled coil</keyword>
<reference evidence="4 5" key="1">
    <citation type="submission" date="2017-07" db="EMBL/GenBank/DDBJ databases">
        <title>Phylogenetic study on the rhizospheric bacterium Ochrobactrum sp. A44.</title>
        <authorList>
            <person name="Krzyzanowska D.M."/>
            <person name="Ossowicki A."/>
            <person name="Rajewska M."/>
            <person name="Maciag T."/>
            <person name="Kaczynski Z."/>
            <person name="Czerwicka M."/>
            <person name="Jafra S."/>
        </authorList>
    </citation>
    <scope>NUCLEOTIDE SEQUENCE [LARGE SCALE GENOMIC DNA]</scope>
    <source>
        <strain evidence="4 5">DSM 7216</strain>
    </source>
</reference>
<dbReference type="AlphaFoldDB" id="A0A256FWZ1"/>
<gene>
    <name evidence="4" type="ORF">CEV31_2281</name>
</gene>
<evidence type="ECO:0000259" key="3">
    <source>
        <dbReference type="Pfam" id="PF05065"/>
    </source>
</evidence>
<sequence length="448" mass="47654">MKTVTFNRVFVLGIFACLALASVAVLFGVDHGVAGSFMMATAGAGASAGVEELAADLKKSFAKEHDKVKELAEQALTEAKKNGDMSQGLKEKADEALSGMNEIKARLDDIEQKSARNGSGEQQHRTLGQQFVDLEELEAMKSAPRSGASASLMIKADITSGTADSAGNVGAAIAPNRLPGVLALPQRKLTVRDLLSPGQTDSPNILYVQETGFTNNAAPVGEGGLKPQSDLKLTDKNISTKVIAHWFRASKQILSDFSQVRSLIDERLIYGLKLVEENQILNGDGTGENLEGIVPQATAYAVPAGLTSPVPVTGIDVLRIAMLQAALAEYPATGHVLHPIDWASIELLKDTEGRYVIGNPQGSLNPTLWNLPVVETQAISVGKFLTGAFKLGAQIFDQWTSRIEVGFQNDDFVRNKVTILGEERLALAVYRPEGFIYGNVTPASGGGG</sequence>
<name>A0A256FWZ1_9HYPH</name>
<evidence type="ECO:0000256" key="1">
    <source>
        <dbReference type="ARBA" id="ARBA00004328"/>
    </source>
</evidence>
<proteinExistence type="predicted"/>
<organism evidence="4 5">
    <name type="scientific">Brucella thiophenivorans</name>
    <dbReference type="NCBI Taxonomy" id="571255"/>
    <lineage>
        <taxon>Bacteria</taxon>
        <taxon>Pseudomonadati</taxon>
        <taxon>Pseudomonadota</taxon>
        <taxon>Alphaproteobacteria</taxon>
        <taxon>Hyphomicrobiales</taxon>
        <taxon>Brucellaceae</taxon>
        <taxon>Brucella/Ochrobactrum group</taxon>
        <taxon>Brucella</taxon>
    </lineage>
</organism>
<evidence type="ECO:0000313" key="4">
    <source>
        <dbReference type="EMBL" id="OYR18941.1"/>
    </source>
</evidence>
<protein>
    <submittedName>
        <fullName evidence="4">Phage major capsid protein, HK97 family</fullName>
    </submittedName>
</protein>
<dbReference type="InterPro" id="IPR024455">
    <property type="entry name" value="Phage_capsid"/>
</dbReference>
<feature type="coiled-coil region" evidence="2">
    <location>
        <begin position="62"/>
        <end position="113"/>
    </location>
</feature>
<comment type="subcellular location">
    <subcellularLocation>
        <location evidence="1">Virion</location>
    </subcellularLocation>
</comment>
<feature type="domain" description="Phage capsid-like C-terminal" evidence="3">
    <location>
        <begin position="170"/>
        <end position="439"/>
    </location>
</feature>